<dbReference type="OrthoDB" id="5186at2759"/>
<evidence type="ECO:0008006" key="3">
    <source>
        <dbReference type="Google" id="ProtNLM"/>
    </source>
</evidence>
<sequence>FCMSGDNTLQAAKIAINGVLEKEGDEHFVMILSDANLEIYGIHPKELGRVLASHD</sequence>
<dbReference type="PANTHER" id="PTHR21610">
    <property type="entry name" value="VON WILLEBRAND FACTOR A DOMAIN-CONTAINING PROTEIN 8"/>
    <property type="match status" value="1"/>
</dbReference>
<feature type="non-terminal residue" evidence="1">
    <location>
        <position position="55"/>
    </location>
</feature>
<dbReference type="AlphaFoldDB" id="A0A0L0F3V0"/>
<dbReference type="GeneID" id="25916560"/>
<organism evidence="1 2">
    <name type="scientific">Sphaeroforma arctica JP610</name>
    <dbReference type="NCBI Taxonomy" id="667725"/>
    <lineage>
        <taxon>Eukaryota</taxon>
        <taxon>Ichthyosporea</taxon>
        <taxon>Ichthyophonida</taxon>
        <taxon>Sphaeroforma</taxon>
    </lineage>
</organism>
<dbReference type="GO" id="GO:0005737">
    <property type="term" value="C:cytoplasm"/>
    <property type="evidence" value="ECO:0007669"/>
    <property type="project" value="TreeGrafter"/>
</dbReference>
<gene>
    <name evidence="1" type="ORF">SARC_16056</name>
</gene>
<feature type="non-terminal residue" evidence="1">
    <location>
        <position position="1"/>
    </location>
</feature>
<dbReference type="InterPro" id="IPR039891">
    <property type="entry name" value="VWA8"/>
</dbReference>
<proteinExistence type="predicted"/>
<dbReference type="RefSeq" id="XP_014145307.1">
    <property type="nucleotide sequence ID" value="XM_014289832.1"/>
</dbReference>
<evidence type="ECO:0000313" key="2">
    <source>
        <dbReference type="Proteomes" id="UP000054560"/>
    </source>
</evidence>
<protein>
    <recommendedName>
        <fullName evidence="3">VWFA domain-containing protein</fullName>
    </recommendedName>
</protein>
<keyword evidence="2" id="KW-1185">Reference proteome</keyword>
<name>A0A0L0F3V0_9EUKA</name>
<reference evidence="1 2" key="1">
    <citation type="submission" date="2011-02" db="EMBL/GenBank/DDBJ databases">
        <title>The Genome Sequence of Sphaeroforma arctica JP610.</title>
        <authorList>
            <consortium name="The Broad Institute Genome Sequencing Platform"/>
            <person name="Russ C."/>
            <person name="Cuomo C."/>
            <person name="Young S.K."/>
            <person name="Zeng Q."/>
            <person name="Gargeya S."/>
            <person name="Alvarado L."/>
            <person name="Berlin A."/>
            <person name="Chapman S.B."/>
            <person name="Chen Z."/>
            <person name="Freedman E."/>
            <person name="Gellesch M."/>
            <person name="Goldberg J."/>
            <person name="Griggs A."/>
            <person name="Gujja S."/>
            <person name="Heilman E."/>
            <person name="Heiman D."/>
            <person name="Howarth C."/>
            <person name="Mehta T."/>
            <person name="Neiman D."/>
            <person name="Pearson M."/>
            <person name="Roberts A."/>
            <person name="Saif S."/>
            <person name="Shea T."/>
            <person name="Shenoy N."/>
            <person name="Sisk P."/>
            <person name="Stolte C."/>
            <person name="Sykes S."/>
            <person name="White J."/>
            <person name="Yandava C."/>
            <person name="Burger G."/>
            <person name="Gray M.W."/>
            <person name="Holland P.W.H."/>
            <person name="King N."/>
            <person name="Lang F.B.F."/>
            <person name="Roger A.J."/>
            <person name="Ruiz-Trillo I."/>
            <person name="Haas B."/>
            <person name="Nusbaum C."/>
            <person name="Birren B."/>
        </authorList>
    </citation>
    <scope>NUCLEOTIDE SEQUENCE [LARGE SCALE GENOMIC DNA]</scope>
    <source>
        <strain evidence="1 2">JP610</strain>
    </source>
</reference>
<dbReference type="EMBL" id="KQ248870">
    <property type="protein sequence ID" value="KNC71405.1"/>
    <property type="molecule type" value="Genomic_DNA"/>
</dbReference>
<dbReference type="PANTHER" id="PTHR21610:SF9">
    <property type="entry name" value="VON WILLEBRAND FACTOR A DOMAIN-CONTAINING PROTEIN 8"/>
    <property type="match status" value="1"/>
</dbReference>
<accession>A0A0L0F3V0</accession>
<evidence type="ECO:0000313" key="1">
    <source>
        <dbReference type="EMBL" id="KNC71405.1"/>
    </source>
</evidence>
<dbReference type="STRING" id="667725.A0A0L0F3V0"/>
<dbReference type="Proteomes" id="UP000054560">
    <property type="component" value="Unassembled WGS sequence"/>
</dbReference>
<dbReference type="eggNOG" id="KOG1808">
    <property type="taxonomic scope" value="Eukaryota"/>
</dbReference>